<dbReference type="InterPro" id="IPR027417">
    <property type="entry name" value="P-loop_NTPase"/>
</dbReference>
<dbReference type="InterPro" id="IPR011704">
    <property type="entry name" value="ATPase_dyneun-rel_AAA"/>
</dbReference>
<dbReference type="Pfam" id="PF07728">
    <property type="entry name" value="AAA_5"/>
    <property type="match status" value="1"/>
</dbReference>
<gene>
    <name evidence="2" type="ORF">IAQ69_05510</name>
</gene>
<dbReference type="AlphaFoldDB" id="A0A7T7WK23"/>
<dbReference type="SUPFAM" id="SSF52540">
    <property type="entry name" value="P-loop containing nucleoside triphosphate hydrolases"/>
    <property type="match status" value="1"/>
</dbReference>
<sequence>MSTDILKLWFNEYLESGDGKGWRKDYESTFKKVQEIKHKLNNGYKLSAQNDFEFLSELLKNDANGVASKGQSNLANEVFYKIIQDVEFLNVVEKLIQQPNEETYKALHSYGSQLLAQLGSTKRPLLFNRACASCTLDVSTIVDRNKFHQFVEYVTAQQIIDFPQEIREKNWYVQNIYLVQQVREILKAELESGQTDIFWLNMFLWDIYAEKVATNFNAKNAIDYLDDRYPNTYTSTKHIAAFKTSQGRELALDPKAKTPVIFCDAEPPVELKLPIKKAYSEDDTRNHHLSTHAKSMMVGKKAYSIIVSTLDDLEKLCDWYEQSGDQTTALEKKVQQFLKLWSIENLNNLSIEDYHQAKNTNCFIAQIDSFDPTQGDPTFANYFDIWEPISLGKDDKYYNEKPYSWHKRLGDNAELAFETLKQEILNIVDAVQRRDLKAIDAIQFPKRLKWMIAFLYQDFNDPLVIPIVSKVNTKRIGYEHLYPKLPLPEFLPVLLKDRGEQAFFPYVEKLFAMVRKGYLDNKQKTQQTKELMDEVMNQQPLNRILFGAAGTGKTFHSINHALSILENKPLEVLEKEDRTALKVRFDQYKEQGQIKFVTFHQSFSYEDFVEGIRAETNDVGKLTYDVKPGVFKEICDIAFNQNLPHSNIDEVITNFCNEIAEQPLQLKTKTGLTYEITYEGGKTLKCFLLESVNKGTYSLSLDTIKKLLNGVKLETYGMPSYIKPIVSLLSDKIKFSEEKQDIEYKPYILIIDEINRGNISRIFGELITLIEDSKRQGAEEELSVTLPYSKEEFSVPSNVYLIGTMNSSDRSLTGLDIALRRRFTFIEMPPKPELLNEIEVEGLNIGELLKVINQRIEVLLDRDHCIGHANFMNLKKQPTLENLTLIFKQKIIPQLQEYFFDDWSKINMVLNANGMLKAKLVERSVLFPNVDSEPEGFFEEQKTWQLVDTAFDSITSFSKIIKH</sequence>
<evidence type="ECO:0000259" key="1">
    <source>
        <dbReference type="Pfam" id="PF07728"/>
    </source>
</evidence>
<dbReference type="GO" id="GO:0016887">
    <property type="term" value="F:ATP hydrolysis activity"/>
    <property type="evidence" value="ECO:0007669"/>
    <property type="project" value="InterPro"/>
</dbReference>
<dbReference type="GO" id="GO:0005524">
    <property type="term" value="F:ATP binding"/>
    <property type="evidence" value="ECO:0007669"/>
    <property type="project" value="InterPro"/>
</dbReference>
<proteinExistence type="predicted"/>
<dbReference type="EMBL" id="CP060811">
    <property type="protein sequence ID" value="QQN89117.1"/>
    <property type="molecule type" value="Genomic_DNA"/>
</dbReference>
<name>A0A7T7WK23_9GAMM</name>
<evidence type="ECO:0000313" key="2">
    <source>
        <dbReference type="EMBL" id="QQN89117.1"/>
    </source>
</evidence>
<dbReference type="PANTHER" id="PTHR37291:SF1">
    <property type="entry name" value="TYPE IV METHYL-DIRECTED RESTRICTION ENZYME ECOKMCRB SUBUNIT"/>
    <property type="match status" value="1"/>
</dbReference>
<dbReference type="PANTHER" id="PTHR37291">
    <property type="entry name" value="5-METHYLCYTOSINE-SPECIFIC RESTRICTION ENZYME B"/>
    <property type="match status" value="1"/>
</dbReference>
<dbReference type="RefSeq" id="WP_200230355.1">
    <property type="nucleotide sequence ID" value="NZ_CP060811.1"/>
</dbReference>
<dbReference type="Proteomes" id="UP000596079">
    <property type="component" value="Chromosome"/>
</dbReference>
<dbReference type="Gene3D" id="3.40.50.300">
    <property type="entry name" value="P-loop containing nucleotide triphosphate hydrolases"/>
    <property type="match status" value="1"/>
</dbReference>
<accession>A0A7T7WK23</accession>
<feature type="domain" description="ATPase dynein-related AAA" evidence="1">
    <location>
        <begin position="745"/>
        <end position="823"/>
    </location>
</feature>
<dbReference type="InterPro" id="IPR052934">
    <property type="entry name" value="Methyl-DNA_Rec/Restrict_Enz"/>
</dbReference>
<dbReference type="REBASE" id="458161">
    <property type="entry name" value="Ava2022McrBCP"/>
</dbReference>
<organism evidence="2 3">
    <name type="scientific">Acinetobacter variabilis</name>
    <dbReference type="NCBI Taxonomy" id="70346"/>
    <lineage>
        <taxon>Bacteria</taxon>
        <taxon>Pseudomonadati</taxon>
        <taxon>Pseudomonadota</taxon>
        <taxon>Gammaproteobacteria</taxon>
        <taxon>Moraxellales</taxon>
        <taxon>Moraxellaceae</taxon>
        <taxon>Acinetobacter</taxon>
    </lineage>
</organism>
<evidence type="ECO:0000313" key="3">
    <source>
        <dbReference type="Proteomes" id="UP000596079"/>
    </source>
</evidence>
<protein>
    <submittedName>
        <fullName evidence="2">AAA family ATPase</fullName>
    </submittedName>
</protein>
<reference evidence="2 3" key="1">
    <citation type="submission" date="2020-08" db="EMBL/GenBank/DDBJ databases">
        <title>Emergence of ISAba1-mediated novel tet(X) in Acinetobacter variabilis from a chicken farm.</title>
        <authorList>
            <person name="Peng K."/>
            <person name="Li R."/>
        </authorList>
    </citation>
    <scope>NUCLEOTIDE SEQUENCE [LARGE SCALE GENOMIC DNA]</scope>
    <source>
        <strain evidence="2 3">XM9F202-2</strain>
    </source>
</reference>